<dbReference type="AlphaFoldDB" id="A0AA38VE37"/>
<reference evidence="2" key="1">
    <citation type="submission" date="2022-07" db="EMBL/GenBank/DDBJ databases">
        <title>Fungi with potential for degradation of polypropylene.</title>
        <authorList>
            <person name="Gostincar C."/>
        </authorList>
    </citation>
    <scope>NUCLEOTIDE SEQUENCE</scope>
    <source>
        <strain evidence="2">EXF-13308</strain>
    </source>
</reference>
<evidence type="ECO:0000313" key="2">
    <source>
        <dbReference type="EMBL" id="KAJ9143445.1"/>
    </source>
</evidence>
<gene>
    <name evidence="2" type="ORF">NKR23_g6485</name>
</gene>
<keyword evidence="3" id="KW-1185">Reference proteome</keyword>
<name>A0AA38VE37_9PEZI</name>
<evidence type="ECO:0000256" key="1">
    <source>
        <dbReference type="SAM" id="SignalP"/>
    </source>
</evidence>
<protein>
    <submittedName>
        <fullName evidence="2">Uncharacterized protein</fullName>
    </submittedName>
</protein>
<sequence>MHLRNLLILFPFAGNAVAASDPGLKLVYFKQASIRATYFIGSSSNWNFDPHAMDREDVLPMLARDVFCTMAWSWYDEGFWWFSKLANGSYIALGNYIFRFAALTMFGNPEHPDNWGIWKTPEITVLPFQSVRLEAIATFANTVKHENATGQLP</sequence>
<keyword evidence="1" id="KW-0732">Signal</keyword>
<organism evidence="2 3">
    <name type="scientific">Pleurostoma richardsiae</name>
    <dbReference type="NCBI Taxonomy" id="41990"/>
    <lineage>
        <taxon>Eukaryota</taxon>
        <taxon>Fungi</taxon>
        <taxon>Dikarya</taxon>
        <taxon>Ascomycota</taxon>
        <taxon>Pezizomycotina</taxon>
        <taxon>Sordariomycetes</taxon>
        <taxon>Sordariomycetidae</taxon>
        <taxon>Calosphaeriales</taxon>
        <taxon>Pleurostomataceae</taxon>
        <taxon>Pleurostoma</taxon>
    </lineage>
</organism>
<dbReference type="Proteomes" id="UP001174694">
    <property type="component" value="Unassembled WGS sequence"/>
</dbReference>
<proteinExistence type="predicted"/>
<dbReference type="EMBL" id="JANBVO010000019">
    <property type="protein sequence ID" value="KAJ9143445.1"/>
    <property type="molecule type" value="Genomic_DNA"/>
</dbReference>
<evidence type="ECO:0000313" key="3">
    <source>
        <dbReference type="Proteomes" id="UP001174694"/>
    </source>
</evidence>
<comment type="caution">
    <text evidence="2">The sequence shown here is derived from an EMBL/GenBank/DDBJ whole genome shotgun (WGS) entry which is preliminary data.</text>
</comment>
<accession>A0AA38VE37</accession>
<feature type="signal peptide" evidence="1">
    <location>
        <begin position="1"/>
        <end position="18"/>
    </location>
</feature>
<feature type="chain" id="PRO_5041384433" evidence="1">
    <location>
        <begin position="19"/>
        <end position="153"/>
    </location>
</feature>